<evidence type="ECO:0000313" key="2">
    <source>
        <dbReference type="RefSeq" id="XP_010911031.2"/>
    </source>
</evidence>
<dbReference type="InParanoid" id="A0A6I9QMN8"/>
<gene>
    <name evidence="2" type="primary">LOC105037024</name>
</gene>
<accession>A0A6I9QMN8</accession>
<feature type="non-terminal residue" evidence="2">
    <location>
        <position position="1"/>
    </location>
</feature>
<dbReference type="RefSeq" id="XP_010911031.2">
    <property type="nucleotide sequence ID" value="XM_010912729.3"/>
</dbReference>
<name>A0A6I9QMN8_ELAGV</name>
<sequence>FLFIDIFRTFVQYRHKVGEKEWIARKHIETKSLIPRLVYLSIWSSSSSLKENLETNGSTTVIVEMKCLLERYASNIGLPFDDAIDVILGIAKGQKPFKLDKFRHFCQCMEFVLPSPWAC</sequence>
<organism evidence="1 2">
    <name type="scientific">Elaeis guineensis var. tenera</name>
    <name type="common">Oil palm</name>
    <dbReference type="NCBI Taxonomy" id="51953"/>
    <lineage>
        <taxon>Eukaryota</taxon>
        <taxon>Viridiplantae</taxon>
        <taxon>Streptophyta</taxon>
        <taxon>Embryophyta</taxon>
        <taxon>Tracheophyta</taxon>
        <taxon>Spermatophyta</taxon>
        <taxon>Magnoliopsida</taxon>
        <taxon>Liliopsida</taxon>
        <taxon>Arecaceae</taxon>
        <taxon>Arecoideae</taxon>
        <taxon>Cocoseae</taxon>
        <taxon>Elaeidinae</taxon>
        <taxon>Elaeis</taxon>
    </lineage>
</organism>
<evidence type="ECO:0000313" key="1">
    <source>
        <dbReference type="Proteomes" id="UP000504607"/>
    </source>
</evidence>
<protein>
    <submittedName>
        <fullName evidence="2">N-terminal acetyltransferase B complex auxiliary subunit NAA25-like</fullName>
    </submittedName>
</protein>
<dbReference type="OrthoDB" id="1874341at2759"/>
<keyword evidence="1" id="KW-1185">Reference proteome</keyword>
<reference evidence="2" key="1">
    <citation type="submission" date="2025-08" db="UniProtKB">
        <authorList>
            <consortium name="RefSeq"/>
        </authorList>
    </citation>
    <scope>IDENTIFICATION</scope>
</reference>
<dbReference type="Proteomes" id="UP000504607">
    <property type="component" value="Unplaced"/>
</dbReference>
<proteinExistence type="predicted"/>
<dbReference type="AlphaFoldDB" id="A0A6I9QMN8"/>